<keyword evidence="7" id="KW-1185">Reference proteome</keyword>
<organism evidence="6 7">
    <name type="scientific">Paenibacillus vandeheii</name>
    <dbReference type="NCBI Taxonomy" id="3035917"/>
    <lineage>
        <taxon>Bacteria</taxon>
        <taxon>Bacillati</taxon>
        <taxon>Bacillota</taxon>
        <taxon>Bacilli</taxon>
        <taxon>Bacillales</taxon>
        <taxon>Paenibacillaceae</taxon>
        <taxon>Paenibacillus</taxon>
    </lineage>
</organism>
<accession>A0ABT8JIN4</accession>
<keyword evidence="4" id="KW-0804">Transcription</keyword>
<evidence type="ECO:0000256" key="4">
    <source>
        <dbReference type="ARBA" id="ARBA00023163"/>
    </source>
</evidence>
<dbReference type="CDD" id="cd05466">
    <property type="entry name" value="PBP2_LTTR_substrate"/>
    <property type="match status" value="1"/>
</dbReference>
<dbReference type="Gene3D" id="3.40.190.290">
    <property type="match status" value="1"/>
</dbReference>
<proteinExistence type="inferred from homology"/>
<dbReference type="Pfam" id="PF03466">
    <property type="entry name" value="LysR_substrate"/>
    <property type="match status" value="1"/>
</dbReference>
<evidence type="ECO:0000256" key="2">
    <source>
        <dbReference type="ARBA" id="ARBA00023015"/>
    </source>
</evidence>
<dbReference type="InterPro" id="IPR036388">
    <property type="entry name" value="WH-like_DNA-bd_sf"/>
</dbReference>
<comment type="caution">
    <text evidence="6">The sequence shown here is derived from an EMBL/GenBank/DDBJ whole genome shotgun (WGS) entry which is preliminary data.</text>
</comment>
<dbReference type="PROSITE" id="PS50931">
    <property type="entry name" value="HTH_LYSR"/>
    <property type="match status" value="1"/>
</dbReference>
<dbReference type="RefSeq" id="WP_301248707.1">
    <property type="nucleotide sequence ID" value="NZ_JAROCD010000013.1"/>
</dbReference>
<dbReference type="SUPFAM" id="SSF46785">
    <property type="entry name" value="Winged helix' DNA-binding domain"/>
    <property type="match status" value="1"/>
</dbReference>
<dbReference type="EMBL" id="JAROCD010000013">
    <property type="protein sequence ID" value="MDN4604292.1"/>
    <property type="molecule type" value="Genomic_DNA"/>
</dbReference>
<dbReference type="PANTHER" id="PTHR30419:SF8">
    <property type="entry name" value="NITROGEN ASSIMILATION TRANSCRIPTIONAL ACTIVATOR-RELATED"/>
    <property type="match status" value="1"/>
</dbReference>
<dbReference type="Pfam" id="PF00126">
    <property type="entry name" value="HTH_1"/>
    <property type="match status" value="1"/>
</dbReference>
<gene>
    <name evidence="6" type="ORF">P5G61_23910</name>
</gene>
<comment type="similarity">
    <text evidence="1">Belongs to the LysR transcriptional regulatory family.</text>
</comment>
<reference evidence="6" key="1">
    <citation type="submission" date="2023-03" db="EMBL/GenBank/DDBJ databases">
        <title>MT1 and MT2 Draft Genomes of Novel Species.</title>
        <authorList>
            <person name="Venkateswaran K."/>
        </authorList>
    </citation>
    <scope>NUCLEOTIDE SEQUENCE</scope>
    <source>
        <strain evidence="6">F6_3S_P_1C</strain>
    </source>
</reference>
<dbReference type="PANTHER" id="PTHR30419">
    <property type="entry name" value="HTH-TYPE TRANSCRIPTIONAL REGULATOR YBHD"/>
    <property type="match status" value="1"/>
</dbReference>
<dbReference type="Gene3D" id="1.10.10.10">
    <property type="entry name" value="Winged helix-like DNA-binding domain superfamily/Winged helix DNA-binding domain"/>
    <property type="match status" value="1"/>
</dbReference>
<keyword evidence="3" id="KW-0238">DNA-binding</keyword>
<evidence type="ECO:0000313" key="6">
    <source>
        <dbReference type="EMBL" id="MDN4604292.1"/>
    </source>
</evidence>
<dbReference type="Proteomes" id="UP001174205">
    <property type="component" value="Unassembled WGS sequence"/>
</dbReference>
<evidence type="ECO:0000313" key="7">
    <source>
        <dbReference type="Proteomes" id="UP001174205"/>
    </source>
</evidence>
<dbReference type="InterPro" id="IPR050950">
    <property type="entry name" value="HTH-type_LysR_regulators"/>
</dbReference>
<evidence type="ECO:0000259" key="5">
    <source>
        <dbReference type="PROSITE" id="PS50931"/>
    </source>
</evidence>
<keyword evidence="2" id="KW-0805">Transcription regulation</keyword>
<feature type="domain" description="HTH lysR-type" evidence="5">
    <location>
        <begin position="1"/>
        <end position="58"/>
    </location>
</feature>
<name>A0ABT8JIN4_9BACL</name>
<sequence length="293" mass="33557">MEIRQMENFIVVCEELHFTRAADKIGISQPTLSQQIRALEDELGVPLFDRVGKKIVMTQAGTLFLEHCIQMVRHLQNTQDALAEFRNDQRGKLVIGVLPSDLDYRLTPLLVEFHSRFPKVKLKVVSSIYVINQVLDNEVDIGIELTSAPDDRLVRIPLCSEEYVLVVSENHAWAERKEIGIKELRDIQTVMFPEGFTGRELVDRYCRKYGFTLNTIMETSSATSIISLVKANVGGTVLPYPLIKAMNEPTLRIIRITDDAPYRHFEIIHRSDRYLTQSAKAFIEKTIDYFNQG</sequence>
<dbReference type="InterPro" id="IPR000847">
    <property type="entry name" value="LysR_HTH_N"/>
</dbReference>
<dbReference type="PRINTS" id="PR00039">
    <property type="entry name" value="HTHLYSR"/>
</dbReference>
<evidence type="ECO:0000256" key="1">
    <source>
        <dbReference type="ARBA" id="ARBA00009437"/>
    </source>
</evidence>
<dbReference type="InterPro" id="IPR036390">
    <property type="entry name" value="WH_DNA-bd_sf"/>
</dbReference>
<protein>
    <submittedName>
        <fullName evidence="6">LysR family transcriptional regulator</fullName>
    </submittedName>
</protein>
<evidence type="ECO:0000256" key="3">
    <source>
        <dbReference type="ARBA" id="ARBA00023125"/>
    </source>
</evidence>
<dbReference type="InterPro" id="IPR005119">
    <property type="entry name" value="LysR_subst-bd"/>
</dbReference>
<dbReference type="SUPFAM" id="SSF53850">
    <property type="entry name" value="Periplasmic binding protein-like II"/>
    <property type="match status" value="1"/>
</dbReference>